<proteinExistence type="predicted"/>
<gene>
    <name evidence="3" type="ORF">H8784_10450</name>
</gene>
<evidence type="ECO:0000259" key="2">
    <source>
        <dbReference type="Pfam" id="PF19910"/>
    </source>
</evidence>
<dbReference type="EMBL" id="JACRTI010000022">
    <property type="protein sequence ID" value="MBC8602134.1"/>
    <property type="molecule type" value="Genomic_DNA"/>
</dbReference>
<dbReference type="InterPro" id="IPR045963">
    <property type="entry name" value="DUF6383"/>
</dbReference>
<feature type="chain" id="PRO_5046618999" description="DUF6383 domain-containing protein" evidence="1">
    <location>
        <begin position="23"/>
        <end position="1119"/>
    </location>
</feature>
<reference evidence="3 4" key="1">
    <citation type="submission" date="2020-08" db="EMBL/GenBank/DDBJ databases">
        <title>Genome public.</title>
        <authorList>
            <person name="Liu C."/>
            <person name="Sun Q."/>
        </authorList>
    </citation>
    <scope>NUCLEOTIDE SEQUENCE [LARGE SCALE GENOMIC DNA]</scope>
    <source>
        <strain evidence="3 4">426_9</strain>
    </source>
</reference>
<accession>A0ABR7P193</accession>
<protein>
    <recommendedName>
        <fullName evidence="2">DUF6383 domain-containing protein</fullName>
    </recommendedName>
</protein>
<keyword evidence="4" id="KW-1185">Reference proteome</keyword>
<evidence type="ECO:0000256" key="1">
    <source>
        <dbReference type="SAM" id="SignalP"/>
    </source>
</evidence>
<name>A0ABR7P193_9BACT</name>
<evidence type="ECO:0000313" key="4">
    <source>
        <dbReference type="Proteomes" id="UP000629596"/>
    </source>
</evidence>
<feature type="signal peptide" evidence="1">
    <location>
        <begin position="1"/>
        <end position="22"/>
    </location>
</feature>
<organism evidence="3 4">
    <name type="scientific">Parabacteroides acidifaciens</name>
    <dbReference type="NCBI Taxonomy" id="2290935"/>
    <lineage>
        <taxon>Bacteria</taxon>
        <taxon>Pseudomonadati</taxon>
        <taxon>Bacteroidota</taxon>
        <taxon>Bacteroidia</taxon>
        <taxon>Bacteroidales</taxon>
        <taxon>Tannerellaceae</taxon>
        <taxon>Parabacteroides</taxon>
    </lineage>
</organism>
<dbReference type="Pfam" id="PF19910">
    <property type="entry name" value="DUF6383"/>
    <property type="match status" value="1"/>
</dbReference>
<feature type="domain" description="DUF6383" evidence="2">
    <location>
        <begin position="1044"/>
        <end position="1118"/>
    </location>
</feature>
<dbReference type="RefSeq" id="WP_147292112.1">
    <property type="nucleotide sequence ID" value="NZ_JACRTI010000022.1"/>
</dbReference>
<evidence type="ECO:0000313" key="3">
    <source>
        <dbReference type="EMBL" id="MBC8602134.1"/>
    </source>
</evidence>
<keyword evidence="1" id="KW-0732">Signal</keyword>
<sequence>MNKRFSTLLAVALVTGSLSAYAANPAYNGPTYTAADGTKSTPADKEQVLLGIVASNASSVTNYLKINDGGLTTGTALTSISDYKNLTWAVSVKMPETGVVAGNPIYTFTNKFAGQVLAVKLVTDNKGKSTAPAKIDGTGNSQWGWKDGVGLYAQTKDSTFYFAADMSLCAVKGGVDKVEKNDALVSYVPLTESNKVDLAAEDFESILKDGKVYFNNGKDVKNAKNILTDNAWVAYAANAANSFFLAVKDKETKSGNPYLLMVDTTYYDTAAGKYHALVADTLTLSLDDMEALTGGTYDESKYNPTDLTKYARPIGAATFTGKYYPMNDSLVLTVAGEPTMNYKSAIIDGSKQYGPQVADNAAVTGTDLFKGMPGYVEASAETGDIAGLATAVAAWFAEAVKDTRSADGYNAKFAESLFTSKALADGGTAANAEGGVLKAAQDWVKAADNKNNKNLAKISAFVASAEKLQRVAADAAGTAFFIKGLPQRAANTTTAATVALRELSDTKVLTVAPATSIDEYIKPLVQPYKTAPDFGGTADIDVTKVYYLKDLNKYRNNAENKGEGFFFNESPVAQSQYLAEGQAFNPYAQYVFVKTAGTSKGSYSIVNRATGAKPDIDNTGSFAGLTDVLSGDSIVIGTDSLLLVDAKIAYTGQDSAKQIGYKFASEYDLVNKSFMIHSASPYMKDLFLHMKGDSSVMVAADEVLYKLEPVAGAAEYGAKVAGIDTLENQAYYIKTVKGEYLVANEAANGYILTKDASKLYEEITYTDAESAEKKYNAIKTAFYFIATDNADTYVMQELAPENEAGAKVKSLVYDVNDQKATVNAQTGILESSEVTVKNDLFYVATEPTPASLFTAPKHVQLKAINGDMVAVGKDNFGAVAREGDLKAAYEKVDFTFYLDTARYTDNEGKDLVTPTYYVTKGFAADTTAKIDAYRLYMCVASDSASAAKVNPEQYSYDNKTRIQFRNVVRYGADSLIVNNIAKADTLKEAKAEIYRFNFLVDKDSEGYYNILNANKYVQNVNGVLVVTSNQADALKVAVETAEAPTANESAPSVTEVTVIAAEGNVQIIGAAGKKVVITNILGQTVANTVITSDNATIAAPAGVVVVAIEGEEAVKAIVK</sequence>
<dbReference type="Proteomes" id="UP000629596">
    <property type="component" value="Unassembled WGS sequence"/>
</dbReference>
<comment type="caution">
    <text evidence="3">The sequence shown here is derived from an EMBL/GenBank/DDBJ whole genome shotgun (WGS) entry which is preliminary data.</text>
</comment>